<dbReference type="Gene3D" id="3.30.470.20">
    <property type="entry name" value="ATP-grasp fold, B domain"/>
    <property type="match status" value="1"/>
</dbReference>
<dbReference type="InterPro" id="IPR001214">
    <property type="entry name" value="SET_dom"/>
</dbReference>
<dbReference type="GO" id="GO:0005524">
    <property type="term" value="F:ATP binding"/>
    <property type="evidence" value="ECO:0007669"/>
    <property type="project" value="UniProtKB-UniRule"/>
</dbReference>
<dbReference type="PANTHER" id="PTHR23132:SF23">
    <property type="entry name" value="D-ALANINE--D-ALANINE LIGASE B"/>
    <property type="match status" value="1"/>
</dbReference>
<dbReference type="InterPro" id="IPR011095">
    <property type="entry name" value="Dala_Dala_lig_C"/>
</dbReference>
<dbReference type="SUPFAM" id="SSF82199">
    <property type="entry name" value="SET domain"/>
    <property type="match status" value="1"/>
</dbReference>
<dbReference type="PANTHER" id="PTHR23132">
    <property type="entry name" value="D-ALANINE--D-ALANINE LIGASE"/>
    <property type="match status" value="1"/>
</dbReference>
<dbReference type="Proteomes" id="UP000290189">
    <property type="component" value="Unassembled WGS sequence"/>
</dbReference>
<feature type="domain" description="ATP-grasp" evidence="5">
    <location>
        <begin position="260"/>
        <end position="474"/>
    </location>
</feature>
<reference evidence="6 7" key="1">
    <citation type="submission" date="2018-03" db="EMBL/GenBank/DDBJ databases">
        <authorList>
            <person name="Fogelqvist J."/>
        </authorList>
    </citation>
    <scope>NUCLEOTIDE SEQUENCE [LARGE SCALE GENOMIC DNA]</scope>
</reference>
<keyword evidence="6" id="KW-0496">Mitochondrion</keyword>
<dbReference type="Pfam" id="PF07478">
    <property type="entry name" value="Dala_Dala_lig_C"/>
    <property type="match status" value="1"/>
</dbReference>
<evidence type="ECO:0008006" key="8">
    <source>
        <dbReference type="Google" id="ProtNLM"/>
    </source>
</evidence>
<evidence type="ECO:0000259" key="4">
    <source>
        <dbReference type="PROSITE" id="PS50280"/>
    </source>
</evidence>
<evidence type="ECO:0000256" key="2">
    <source>
        <dbReference type="ARBA" id="ARBA00022598"/>
    </source>
</evidence>
<evidence type="ECO:0000313" key="6">
    <source>
        <dbReference type="EMBL" id="SPQ96351.1"/>
    </source>
</evidence>
<organism evidence="6 7">
    <name type="scientific">Plasmodiophora brassicae</name>
    <name type="common">Clubroot disease agent</name>
    <dbReference type="NCBI Taxonomy" id="37360"/>
    <lineage>
        <taxon>Eukaryota</taxon>
        <taxon>Sar</taxon>
        <taxon>Rhizaria</taxon>
        <taxon>Endomyxa</taxon>
        <taxon>Phytomyxea</taxon>
        <taxon>Plasmodiophorida</taxon>
        <taxon>Plasmodiophoridae</taxon>
        <taxon>Plasmodiophora</taxon>
    </lineage>
</organism>
<dbReference type="Gene3D" id="2.170.270.10">
    <property type="entry name" value="SET domain"/>
    <property type="match status" value="1"/>
</dbReference>
<geneLocation type="mitochondrion" evidence="6"/>
<dbReference type="InterPro" id="IPR046341">
    <property type="entry name" value="SET_dom_sf"/>
</dbReference>
<dbReference type="GO" id="GO:0008716">
    <property type="term" value="F:D-alanine-D-alanine ligase activity"/>
    <property type="evidence" value="ECO:0007669"/>
    <property type="project" value="InterPro"/>
</dbReference>
<dbReference type="GO" id="GO:0046872">
    <property type="term" value="F:metal ion binding"/>
    <property type="evidence" value="ECO:0007669"/>
    <property type="project" value="InterPro"/>
</dbReference>
<evidence type="ECO:0000313" key="7">
    <source>
        <dbReference type="Proteomes" id="UP000290189"/>
    </source>
</evidence>
<sequence>MATLRRVRRRAAPEPAVQLRCRVELERKSRGEGRSTGARAGPTFHSAPAAYVMTGSRPPASGGEGRVPVHSIRVVVAGCGWCLDRCRRCRSAGSGVRRRCRVPRGIFFGGRRGRSLSYRLDARRGSCVRMTTGDGDGSGGAGANGTMATGPIRVCVLSSSYEGSKAATKAWDDFLCTPANVLKGDSHYVFNNVQILKAGAYQQVRALVNSKKYDVFFNLCDGAKDEDRAGISVVQALEEFGVPFTGSDSRHYEPSKLEMKMLAFYAGIKVPPFAHVTAADNVVEVCSGLRFPLIVKHVSGYGSVGMRKESKCHNFDELHKEAKRFIDMFGEVLVEEFIEGVEINVLAFEDLDGDPTRVLHPIQVVFPDGETFKHFDLKWIGMLNHQTARSVADPVLAKKCEEIGLAAFEHILGGVGYGRSDLRVCSRTGEVYLLEINPNCGLFYPNKDGTADVIMELDPFGADNVARHLIQAAINRNNRRIARLPPVTVVFHPDKGYHVQASRRIKAGELVFPDEATPFTIVTKQYVAANWNPANKLAFAQYAWPISNEVYSTWNSDPKQWRPINHSCDPNLWFGQNHSLNVYARVDIAEGDQLTMDYATFCSGPLMHPFDCMCKSAKCRARITHLDYVNLQSIRDTFGTRVTDFIYNEFMNASSSSS</sequence>
<proteinExistence type="inferred from homology"/>
<feature type="domain" description="SET" evidence="4">
    <location>
        <begin position="485"/>
        <end position="599"/>
    </location>
</feature>
<evidence type="ECO:0000259" key="5">
    <source>
        <dbReference type="PROSITE" id="PS50975"/>
    </source>
</evidence>
<keyword evidence="3" id="KW-0547">Nucleotide-binding</keyword>
<name>A0A3P3Y857_PLABS</name>
<keyword evidence="3" id="KW-0067">ATP-binding</keyword>
<dbReference type="PROSITE" id="PS50280">
    <property type="entry name" value="SET"/>
    <property type="match status" value="1"/>
</dbReference>
<dbReference type="Pfam" id="PF00856">
    <property type="entry name" value="SET"/>
    <property type="match status" value="1"/>
</dbReference>
<accession>A0A3P3Y857</accession>
<comment type="similarity">
    <text evidence="1">Belongs to the D-alanine--D-alanine ligase family.</text>
</comment>
<protein>
    <recommendedName>
        <fullName evidence="8">SET domain-containing protein</fullName>
    </recommendedName>
</protein>
<dbReference type="PROSITE" id="PS50975">
    <property type="entry name" value="ATP_GRASP"/>
    <property type="match status" value="1"/>
</dbReference>
<dbReference type="InterPro" id="IPR011761">
    <property type="entry name" value="ATP-grasp"/>
</dbReference>
<dbReference type="AlphaFoldDB" id="A0A3P3Y857"/>
<dbReference type="EMBL" id="OVEO01000005">
    <property type="protein sequence ID" value="SPQ96351.1"/>
    <property type="molecule type" value="Genomic_DNA"/>
</dbReference>
<evidence type="ECO:0000256" key="3">
    <source>
        <dbReference type="PROSITE-ProRule" id="PRU00409"/>
    </source>
</evidence>
<evidence type="ECO:0000256" key="1">
    <source>
        <dbReference type="ARBA" id="ARBA00010871"/>
    </source>
</evidence>
<gene>
    <name evidence="6" type="ORF">PLBR_LOCUS3566</name>
</gene>
<keyword evidence="2" id="KW-0436">Ligase</keyword>
<dbReference type="SUPFAM" id="SSF56059">
    <property type="entry name" value="Glutathione synthetase ATP-binding domain-like"/>
    <property type="match status" value="1"/>
</dbReference>